<dbReference type="SUPFAM" id="SSF74653">
    <property type="entry name" value="TolA/TonB C-terminal domain"/>
    <property type="match status" value="1"/>
</dbReference>
<protein>
    <submittedName>
        <fullName evidence="6">Energy transducer TonB</fullName>
    </submittedName>
</protein>
<keyword evidence="4" id="KW-0472">Membrane</keyword>
<organism evidence="6 7">
    <name type="scientific">Methylorubrum extorquens</name>
    <name type="common">Methylobacterium dichloromethanicum</name>
    <name type="synonym">Methylobacterium extorquens</name>
    <dbReference type="NCBI Taxonomy" id="408"/>
    <lineage>
        <taxon>Bacteria</taxon>
        <taxon>Pseudomonadati</taxon>
        <taxon>Pseudomonadota</taxon>
        <taxon>Alphaproteobacteria</taxon>
        <taxon>Hyphomicrobiales</taxon>
        <taxon>Methylobacteriaceae</taxon>
        <taxon>Methylorubrum</taxon>
    </lineage>
</organism>
<feature type="signal peptide" evidence="5">
    <location>
        <begin position="1"/>
        <end position="20"/>
    </location>
</feature>
<keyword evidence="2" id="KW-0812">Transmembrane</keyword>
<dbReference type="InterPro" id="IPR006260">
    <property type="entry name" value="TonB/TolA_C"/>
</dbReference>
<dbReference type="NCBIfam" id="TIGR01352">
    <property type="entry name" value="tonB_Cterm"/>
    <property type="match status" value="1"/>
</dbReference>
<evidence type="ECO:0000256" key="4">
    <source>
        <dbReference type="ARBA" id="ARBA00023136"/>
    </source>
</evidence>
<sequence>MKLKLAAACLLATIAFQAKAHPSCGEGGRNAFREYKDKLQPMITARVRSMRSDASIERINIVSLSIRKDGVVMSSEIAKSSGSPQFDAKLLSMLPAGLQLPPLPACYRPNLITLMFPIRFRPDRPF</sequence>
<reference evidence="6 7" key="1">
    <citation type="submission" date="2016-10" db="EMBL/GenBank/DDBJ databases">
        <title>Draft genome sequence of Methylobacterium extorquens CP3, a seed endophyte of Crotalaria pumila with plant growth-promoting and metal tolerance properties.</title>
        <authorList>
            <person name="Sanchez-Lopez A.S."/>
            <person name="Van Hamme J.D."/>
            <person name="Thijs S."/>
            <person name="Mcammond B.M."/>
            <person name="Stevens V."/>
            <person name="Gonzalez-Chavez M.D.C."/>
            <person name="Vangronsveld J."/>
        </authorList>
    </citation>
    <scope>NUCLEOTIDE SEQUENCE [LARGE SCALE GENOMIC DNA]</scope>
    <source>
        <strain evidence="6 7">CP3</strain>
    </source>
</reference>
<dbReference type="AlphaFoldDB" id="A0A1S1NX75"/>
<accession>A0A1S1NX75</accession>
<feature type="chain" id="PRO_5011983550" evidence="5">
    <location>
        <begin position="21"/>
        <end position="126"/>
    </location>
</feature>
<proteinExistence type="predicted"/>
<evidence type="ECO:0000256" key="2">
    <source>
        <dbReference type="ARBA" id="ARBA00022692"/>
    </source>
</evidence>
<keyword evidence="3" id="KW-1133">Transmembrane helix</keyword>
<evidence type="ECO:0000313" key="6">
    <source>
        <dbReference type="EMBL" id="OHV15298.1"/>
    </source>
</evidence>
<dbReference type="Gene3D" id="3.30.1150.10">
    <property type="match status" value="1"/>
</dbReference>
<dbReference type="GO" id="GO:0016020">
    <property type="term" value="C:membrane"/>
    <property type="evidence" value="ECO:0007669"/>
    <property type="project" value="UniProtKB-SubCell"/>
</dbReference>
<evidence type="ECO:0000256" key="1">
    <source>
        <dbReference type="ARBA" id="ARBA00004167"/>
    </source>
</evidence>
<name>A0A1S1NX75_METEX</name>
<evidence type="ECO:0000313" key="7">
    <source>
        <dbReference type="Proteomes" id="UP000180215"/>
    </source>
</evidence>
<evidence type="ECO:0000256" key="3">
    <source>
        <dbReference type="ARBA" id="ARBA00022989"/>
    </source>
</evidence>
<comment type="caution">
    <text evidence="6">The sequence shown here is derived from an EMBL/GenBank/DDBJ whole genome shotgun (WGS) entry which is preliminary data.</text>
</comment>
<keyword evidence="5" id="KW-0732">Signal</keyword>
<dbReference type="Proteomes" id="UP000180215">
    <property type="component" value="Unassembled WGS sequence"/>
</dbReference>
<comment type="subcellular location">
    <subcellularLocation>
        <location evidence="1">Membrane</location>
        <topology evidence="1">Single-pass membrane protein</topology>
    </subcellularLocation>
</comment>
<dbReference type="EMBL" id="MNAO01000300">
    <property type="protein sequence ID" value="OHV15298.1"/>
    <property type="molecule type" value="Genomic_DNA"/>
</dbReference>
<dbReference type="Pfam" id="PF13103">
    <property type="entry name" value="TonB_2"/>
    <property type="match status" value="1"/>
</dbReference>
<gene>
    <name evidence="6" type="ORF">BK022_20095</name>
</gene>
<evidence type="ECO:0000256" key="5">
    <source>
        <dbReference type="SAM" id="SignalP"/>
    </source>
</evidence>